<proteinExistence type="predicted"/>
<dbReference type="InterPro" id="IPR013783">
    <property type="entry name" value="Ig-like_fold"/>
</dbReference>
<dbReference type="OrthoDB" id="4336304at2"/>
<gene>
    <name evidence="3" type="ORF">EV646_108179</name>
</gene>
<keyword evidence="1" id="KW-0472">Membrane</keyword>
<keyword evidence="1" id="KW-1133">Transmembrane helix</keyword>
<evidence type="ECO:0000313" key="4">
    <source>
        <dbReference type="Proteomes" id="UP000295573"/>
    </source>
</evidence>
<feature type="transmembrane region" description="Helical" evidence="1">
    <location>
        <begin position="276"/>
        <end position="297"/>
    </location>
</feature>
<keyword evidence="1" id="KW-0812">Transmembrane</keyword>
<name>A0A4R2IMF5_9ACTN</name>
<protein>
    <submittedName>
        <fullName evidence="3">Uncharacterized protein DUF916</fullName>
    </submittedName>
</protein>
<evidence type="ECO:0000256" key="1">
    <source>
        <dbReference type="SAM" id="Phobius"/>
    </source>
</evidence>
<feature type="chain" id="PRO_5038852805" evidence="2">
    <location>
        <begin position="22"/>
        <end position="320"/>
    </location>
</feature>
<accession>A0A4R2IMF5</accession>
<keyword evidence="2" id="KW-0732">Signal</keyword>
<reference evidence="3 4" key="1">
    <citation type="journal article" date="2015" name="Stand. Genomic Sci.">
        <title>Genomic Encyclopedia of Bacterial and Archaeal Type Strains, Phase III: the genomes of soil and plant-associated and newly described type strains.</title>
        <authorList>
            <person name="Whitman W.B."/>
            <person name="Woyke T."/>
            <person name="Klenk H.P."/>
            <person name="Zhou Y."/>
            <person name="Lilburn T.G."/>
            <person name="Beck B.J."/>
            <person name="De Vos P."/>
            <person name="Vandamme P."/>
            <person name="Eisen J.A."/>
            <person name="Garrity G."/>
            <person name="Hugenholtz P."/>
            <person name="Kyrpides N.C."/>
        </authorList>
    </citation>
    <scope>NUCLEOTIDE SEQUENCE [LARGE SCALE GENOMIC DNA]</scope>
    <source>
        <strain evidence="3 4">VKM Ac-2541</strain>
    </source>
</reference>
<keyword evidence="4" id="KW-1185">Reference proteome</keyword>
<dbReference type="Proteomes" id="UP000295573">
    <property type="component" value="Unassembled WGS sequence"/>
</dbReference>
<sequence>MFRTTAAVLLAALGFISPVSAAAADDVPWTVSTAANSLGSDRPNYSYTVNPGDQVRDGLVVANHGKTPLDLAVYAADGFTNDAGKLDLLTKDAKSTGVGAWVYANQSQVKVAPGQSVQVPFTVTIPADATPGDHVGGIITSLTSNDVDRRLALRISLRVSGALQPALSVEKLKLNYAGGNSTITYTVHNTGNTVLAARPTATVAGPFGLKRVSAPESADSPELLPGESWQASLPIHGLTPFLRLTGTVSVTPLQTDAAGSTAPLPAQTATTHTWTLPWWLLLVITALIGGAVGLFLVRRRQGRSLSQVVENPDVVAAGGQ</sequence>
<dbReference type="RefSeq" id="WP_132151917.1">
    <property type="nucleotide sequence ID" value="NZ_SLWR01000008.1"/>
</dbReference>
<dbReference type="GO" id="GO:0005975">
    <property type="term" value="P:carbohydrate metabolic process"/>
    <property type="evidence" value="ECO:0007669"/>
    <property type="project" value="UniProtKB-ARBA"/>
</dbReference>
<dbReference type="EMBL" id="SLWR01000008">
    <property type="protein sequence ID" value="TCO45556.1"/>
    <property type="molecule type" value="Genomic_DNA"/>
</dbReference>
<feature type="signal peptide" evidence="2">
    <location>
        <begin position="1"/>
        <end position="21"/>
    </location>
</feature>
<comment type="caution">
    <text evidence="3">The sequence shown here is derived from an EMBL/GenBank/DDBJ whole genome shotgun (WGS) entry which is preliminary data.</text>
</comment>
<organism evidence="3 4">
    <name type="scientific">Kribbella antiqua</name>
    <dbReference type="NCBI Taxonomy" id="2512217"/>
    <lineage>
        <taxon>Bacteria</taxon>
        <taxon>Bacillati</taxon>
        <taxon>Actinomycetota</taxon>
        <taxon>Actinomycetes</taxon>
        <taxon>Propionibacteriales</taxon>
        <taxon>Kribbellaceae</taxon>
        <taxon>Kribbella</taxon>
    </lineage>
</organism>
<dbReference type="AlphaFoldDB" id="A0A4R2IMF5"/>
<evidence type="ECO:0000256" key="2">
    <source>
        <dbReference type="SAM" id="SignalP"/>
    </source>
</evidence>
<dbReference type="Gene3D" id="2.60.40.10">
    <property type="entry name" value="Immunoglobulins"/>
    <property type="match status" value="1"/>
</dbReference>
<evidence type="ECO:0000313" key="3">
    <source>
        <dbReference type="EMBL" id="TCO45556.1"/>
    </source>
</evidence>